<keyword evidence="1" id="KW-0067">ATP-binding</keyword>
<feature type="non-terminal residue" evidence="1">
    <location>
        <position position="1"/>
    </location>
</feature>
<dbReference type="InterPro" id="IPR027417">
    <property type="entry name" value="P-loop_NTPase"/>
</dbReference>
<accession>A0A6G3XFZ1</accession>
<dbReference type="GO" id="GO:0005524">
    <property type="term" value="F:ATP binding"/>
    <property type="evidence" value="ECO:0007669"/>
    <property type="project" value="UniProtKB-KW"/>
</dbReference>
<feature type="non-terminal residue" evidence="1">
    <location>
        <position position="88"/>
    </location>
</feature>
<comment type="caution">
    <text evidence="1">The sequence shown here is derived from an EMBL/GenBank/DDBJ whole genome shotgun (WGS) entry which is preliminary data.</text>
</comment>
<keyword evidence="1" id="KW-0547">Nucleotide-binding</keyword>
<reference evidence="1" key="1">
    <citation type="submission" date="2020-01" db="EMBL/GenBank/DDBJ databases">
        <title>Insect and environment-associated Actinomycetes.</title>
        <authorList>
            <person name="Currrie C."/>
            <person name="Chevrette M."/>
            <person name="Carlson C."/>
            <person name="Stubbendieck R."/>
            <person name="Wendt-Pienkowski E."/>
        </authorList>
    </citation>
    <scope>NUCLEOTIDE SEQUENCE</scope>
    <source>
        <strain evidence="1">SID7499</strain>
    </source>
</reference>
<dbReference type="EMBL" id="JAAGMN010006351">
    <property type="protein sequence ID" value="NEE16735.1"/>
    <property type="molecule type" value="Genomic_DNA"/>
</dbReference>
<sequence>TTHFMDEAEALADDVAIIDAGRVIARGSPEELCRGGAENTLRFTGRPGLDLGSLVKALPDGSGAAEPLPGTYRITGSIDPQLLATVTS</sequence>
<proteinExistence type="predicted"/>
<dbReference type="AlphaFoldDB" id="A0A6G3XFZ1"/>
<organism evidence="1">
    <name type="scientific">Streptomyces sp. SID7499</name>
    <dbReference type="NCBI Taxonomy" id="2706086"/>
    <lineage>
        <taxon>Bacteria</taxon>
        <taxon>Bacillati</taxon>
        <taxon>Actinomycetota</taxon>
        <taxon>Actinomycetes</taxon>
        <taxon>Kitasatosporales</taxon>
        <taxon>Streptomycetaceae</taxon>
        <taxon>Streptomyces</taxon>
    </lineage>
</organism>
<protein>
    <submittedName>
        <fullName evidence="1">ABC transporter ATP-binding protein</fullName>
    </submittedName>
</protein>
<dbReference type="Gene3D" id="3.40.50.300">
    <property type="entry name" value="P-loop containing nucleotide triphosphate hydrolases"/>
    <property type="match status" value="1"/>
</dbReference>
<name>A0A6G3XFZ1_9ACTN</name>
<gene>
    <name evidence="1" type="ORF">G3M58_61015</name>
</gene>
<dbReference type="SUPFAM" id="SSF52540">
    <property type="entry name" value="P-loop containing nucleoside triphosphate hydrolases"/>
    <property type="match status" value="1"/>
</dbReference>
<evidence type="ECO:0000313" key="1">
    <source>
        <dbReference type="EMBL" id="NEE16735.1"/>
    </source>
</evidence>